<gene>
    <name evidence="2" type="ORF">GA0070617_0823</name>
</gene>
<evidence type="ECO:0000259" key="1">
    <source>
        <dbReference type="Pfam" id="PF08241"/>
    </source>
</evidence>
<dbReference type="GO" id="GO:0008757">
    <property type="term" value="F:S-adenosylmethionine-dependent methyltransferase activity"/>
    <property type="evidence" value="ECO:0007669"/>
    <property type="project" value="InterPro"/>
</dbReference>
<evidence type="ECO:0000313" key="2">
    <source>
        <dbReference type="EMBL" id="SCL48254.1"/>
    </source>
</evidence>
<dbReference type="CDD" id="cd02440">
    <property type="entry name" value="AdoMet_MTases"/>
    <property type="match status" value="1"/>
</dbReference>
<dbReference type="SUPFAM" id="SSF53335">
    <property type="entry name" value="S-adenosyl-L-methionine-dependent methyltransferases"/>
    <property type="match status" value="1"/>
</dbReference>
<evidence type="ECO:0000313" key="3">
    <source>
        <dbReference type="Proteomes" id="UP000198937"/>
    </source>
</evidence>
<dbReference type="RefSeq" id="WP_229688390.1">
    <property type="nucleotide sequence ID" value="NZ_BMMJ01000006.1"/>
</dbReference>
<dbReference type="Gene3D" id="3.40.50.150">
    <property type="entry name" value="Vaccinia Virus protein VP39"/>
    <property type="match status" value="1"/>
</dbReference>
<dbReference type="EMBL" id="FMIA01000002">
    <property type="protein sequence ID" value="SCL48254.1"/>
    <property type="molecule type" value="Genomic_DNA"/>
</dbReference>
<keyword evidence="2" id="KW-0808">Transferase</keyword>
<name>A0A1C6U2K9_9ACTN</name>
<proteinExistence type="predicted"/>
<dbReference type="GO" id="GO:0032259">
    <property type="term" value="P:methylation"/>
    <property type="evidence" value="ECO:0007669"/>
    <property type="project" value="UniProtKB-KW"/>
</dbReference>
<feature type="domain" description="Methyltransferase type 11" evidence="1">
    <location>
        <begin position="59"/>
        <end position="156"/>
    </location>
</feature>
<dbReference type="AlphaFoldDB" id="A0A1C6U2K9"/>
<sequence length="292" mass="31570">MNLHPPDVTSAASINPEVLAFYAHGAEQGRLSDPRRHIEYLRTRDILGRHLPPAGTVADVGGGPGAYAFQLAADGYRVHLVDPVPLHLEQAATTCARAESPLASISRGDARQVPLGSASCDAVLLLGPLYHLTNAADRARAWGEAYRVLVPGGVVAAAATSRYYTTWEYLAKNLYDDPAVEAILARHLRDGQHRNPTGDRRLFTTGYFHNPNGLAAEATTAGLRPHALLAVEGAAKLLPDLADRLRDPHRRDLLLRAIRRVEAEPSLLGMSEHVLLIAHKPTPDSTAAKETR</sequence>
<protein>
    <submittedName>
        <fullName evidence="2">Methyltransferase domain-containing protein</fullName>
    </submittedName>
</protein>
<accession>A0A1C6U2K9</accession>
<keyword evidence="3" id="KW-1185">Reference proteome</keyword>
<keyword evidence="2" id="KW-0489">Methyltransferase</keyword>
<dbReference type="STRING" id="683228.GA0070617_0823"/>
<dbReference type="InterPro" id="IPR013216">
    <property type="entry name" value="Methyltransf_11"/>
</dbReference>
<dbReference type="Proteomes" id="UP000198937">
    <property type="component" value="Unassembled WGS sequence"/>
</dbReference>
<reference evidence="3" key="1">
    <citation type="submission" date="2016-06" db="EMBL/GenBank/DDBJ databases">
        <authorList>
            <person name="Varghese N."/>
            <person name="Submissions Spin"/>
        </authorList>
    </citation>
    <scope>NUCLEOTIDE SEQUENCE [LARGE SCALE GENOMIC DNA]</scope>
    <source>
        <strain evidence="3">DSM 45577</strain>
    </source>
</reference>
<dbReference type="InterPro" id="IPR029063">
    <property type="entry name" value="SAM-dependent_MTases_sf"/>
</dbReference>
<organism evidence="2 3">
    <name type="scientific">Micromonospora yangpuensis</name>
    <dbReference type="NCBI Taxonomy" id="683228"/>
    <lineage>
        <taxon>Bacteria</taxon>
        <taxon>Bacillati</taxon>
        <taxon>Actinomycetota</taxon>
        <taxon>Actinomycetes</taxon>
        <taxon>Micromonosporales</taxon>
        <taxon>Micromonosporaceae</taxon>
        <taxon>Micromonospora</taxon>
    </lineage>
</organism>
<dbReference type="Pfam" id="PF08241">
    <property type="entry name" value="Methyltransf_11"/>
    <property type="match status" value="1"/>
</dbReference>